<dbReference type="Proteomes" id="UP000469452">
    <property type="component" value="Unassembled WGS sequence"/>
</dbReference>
<evidence type="ECO:0000313" key="3">
    <source>
        <dbReference type="Proteomes" id="UP000469452"/>
    </source>
</evidence>
<feature type="non-terminal residue" evidence="2">
    <location>
        <position position="1"/>
    </location>
</feature>
<organism evidence="2 3">
    <name type="scientific">Aphanomyces astaci</name>
    <name type="common">Crayfish plague agent</name>
    <dbReference type="NCBI Taxonomy" id="112090"/>
    <lineage>
        <taxon>Eukaryota</taxon>
        <taxon>Sar</taxon>
        <taxon>Stramenopiles</taxon>
        <taxon>Oomycota</taxon>
        <taxon>Saprolegniomycetes</taxon>
        <taxon>Saprolegniales</taxon>
        <taxon>Verrucalvaceae</taxon>
        <taxon>Aphanomyces</taxon>
    </lineage>
</organism>
<dbReference type="AlphaFoldDB" id="A0A6A4ZZM3"/>
<dbReference type="InterPro" id="IPR002553">
    <property type="entry name" value="Clathrin/coatomer_adapt-like_N"/>
</dbReference>
<accession>A0A6A4ZZM3</accession>
<evidence type="ECO:0000313" key="2">
    <source>
        <dbReference type="EMBL" id="KAF0750576.1"/>
    </source>
</evidence>
<dbReference type="GO" id="GO:0005793">
    <property type="term" value="C:endoplasmic reticulum-Golgi intermediate compartment"/>
    <property type="evidence" value="ECO:0007669"/>
    <property type="project" value="TreeGrafter"/>
</dbReference>
<dbReference type="Gene3D" id="1.25.10.10">
    <property type="entry name" value="Leucine-rich Repeat Variant"/>
    <property type="match status" value="1"/>
</dbReference>
<feature type="domain" description="Clathrin/coatomer adaptor adaptin-like N-terminal" evidence="1">
    <location>
        <begin position="2"/>
        <end position="218"/>
    </location>
</feature>
<dbReference type="PANTHER" id="PTHR10261">
    <property type="entry name" value="COATOMER SUBUNIT GAMMA"/>
    <property type="match status" value="1"/>
</dbReference>
<dbReference type="GO" id="GO:0006888">
    <property type="term" value="P:endoplasmic reticulum to Golgi vesicle-mediated transport"/>
    <property type="evidence" value="ECO:0007669"/>
    <property type="project" value="TreeGrafter"/>
</dbReference>
<dbReference type="GO" id="GO:0006886">
    <property type="term" value="P:intracellular protein transport"/>
    <property type="evidence" value="ECO:0007669"/>
    <property type="project" value="InterPro"/>
</dbReference>
<dbReference type="InterPro" id="IPR016024">
    <property type="entry name" value="ARM-type_fold"/>
</dbReference>
<gene>
    <name evidence="2" type="ORF">AaE_006663</name>
</gene>
<feature type="non-terminal residue" evidence="2">
    <location>
        <position position="223"/>
    </location>
</feature>
<dbReference type="GO" id="GO:0000139">
    <property type="term" value="C:Golgi membrane"/>
    <property type="evidence" value="ECO:0007669"/>
    <property type="project" value="TreeGrafter"/>
</dbReference>
<dbReference type="InterPro" id="IPR011989">
    <property type="entry name" value="ARM-like"/>
</dbReference>
<evidence type="ECO:0000259" key="1">
    <source>
        <dbReference type="Pfam" id="PF01602"/>
    </source>
</evidence>
<dbReference type="GO" id="GO:0006891">
    <property type="term" value="P:intra-Golgi vesicle-mediated transport"/>
    <property type="evidence" value="ECO:0007669"/>
    <property type="project" value="TreeGrafter"/>
</dbReference>
<name>A0A6A4ZZM3_APHAT</name>
<dbReference type="GO" id="GO:0009306">
    <property type="term" value="P:protein secretion"/>
    <property type="evidence" value="ECO:0007669"/>
    <property type="project" value="TreeGrafter"/>
</dbReference>
<sequence length="223" mass="24685">VLQILLSSVRPTLRFAAVRTLSHVAHVQPMLVAKVNEDLETLIGDSNRSIATLAITTLLKTGAESSVDRLMKQINTFMNEIADEFKIVVVDAIRNLCVKFPQKHRMLLAALSTFLREEGGFEFKKTITDAILEIVTVLPDAKETGLLHLCEFIEDCEFTLLSVQILHVLGVLGPTTSTPSRYIRFIYNRIILENATVRASAVSALTAFALQVPELAPSLRTLL</sequence>
<comment type="caution">
    <text evidence="2">The sequence shown here is derived from an EMBL/GenBank/DDBJ whole genome shotgun (WGS) entry which is preliminary data.</text>
</comment>
<protein>
    <recommendedName>
        <fullName evidence="1">Clathrin/coatomer adaptor adaptin-like N-terminal domain-containing protein</fullName>
    </recommendedName>
</protein>
<reference evidence="2 3" key="1">
    <citation type="submission" date="2019-06" db="EMBL/GenBank/DDBJ databases">
        <title>Genomics analysis of Aphanomyces spp. identifies a new class of oomycete effector associated with host adaptation.</title>
        <authorList>
            <person name="Gaulin E."/>
        </authorList>
    </citation>
    <scope>NUCLEOTIDE SEQUENCE [LARGE SCALE GENOMIC DNA]</scope>
    <source>
        <strain evidence="2 3">E</strain>
    </source>
</reference>
<dbReference type="SUPFAM" id="SSF48371">
    <property type="entry name" value="ARM repeat"/>
    <property type="match status" value="1"/>
</dbReference>
<dbReference type="EMBL" id="VJMI01012271">
    <property type="protein sequence ID" value="KAF0750576.1"/>
    <property type="molecule type" value="Genomic_DNA"/>
</dbReference>
<proteinExistence type="predicted"/>
<dbReference type="Pfam" id="PF01602">
    <property type="entry name" value="Adaptin_N"/>
    <property type="match status" value="1"/>
</dbReference>
<dbReference type="PANTHER" id="PTHR10261:SF0">
    <property type="entry name" value="COATOMER SUBUNIT GAMMA-2"/>
    <property type="match status" value="1"/>
</dbReference>
<dbReference type="GO" id="GO:0030126">
    <property type="term" value="C:COPI vesicle coat"/>
    <property type="evidence" value="ECO:0007669"/>
    <property type="project" value="TreeGrafter"/>
</dbReference>
<dbReference type="InterPro" id="IPR017106">
    <property type="entry name" value="Coatomer_gsu"/>
</dbReference>
<dbReference type="GO" id="GO:0005783">
    <property type="term" value="C:endoplasmic reticulum"/>
    <property type="evidence" value="ECO:0007669"/>
    <property type="project" value="TreeGrafter"/>
</dbReference>